<dbReference type="AlphaFoldDB" id="A0A2N3IJB4"/>
<dbReference type="CDD" id="cd06225">
    <property type="entry name" value="HAMP"/>
    <property type="match status" value="1"/>
</dbReference>
<gene>
    <name evidence="3" type="ORF">Rain11_0589</name>
</gene>
<dbReference type="Gene3D" id="6.10.340.10">
    <property type="match status" value="1"/>
</dbReference>
<dbReference type="SUPFAM" id="SSF55781">
    <property type="entry name" value="GAF domain-like"/>
    <property type="match status" value="1"/>
</dbReference>
<evidence type="ECO:0000259" key="2">
    <source>
        <dbReference type="PROSITE" id="PS50885"/>
    </source>
</evidence>
<evidence type="ECO:0000313" key="3">
    <source>
        <dbReference type="EMBL" id="PKQ70361.1"/>
    </source>
</evidence>
<organism evidence="3 4">
    <name type="scientific">Raineya orbicola</name>
    <dbReference type="NCBI Taxonomy" id="2016530"/>
    <lineage>
        <taxon>Bacteria</taxon>
        <taxon>Pseudomonadati</taxon>
        <taxon>Bacteroidota</taxon>
        <taxon>Cytophagia</taxon>
        <taxon>Cytophagales</taxon>
        <taxon>Raineyaceae</taxon>
        <taxon>Raineya</taxon>
    </lineage>
</organism>
<keyword evidence="1" id="KW-0472">Membrane</keyword>
<reference evidence="3 4" key="1">
    <citation type="submission" date="2017-06" db="EMBL/GenBank/DDBJ databases">
        <title>Raineya orbicola gen. nov., sp. nov. a slightly thermophilic bacterium of the phylum Bacteroidetes and the description of Raineyaceae fam. nov.</title>
        <authorList>
            <person name="Albuquerque L."/>
            <person name="Polonia A.R.M."/>
            <person name="Barroso C."/>
            <person name="Froufe H.J.C."/>
            <person name="Lage O."/>
            <person name="Lobo-Da-Cunha A."/>
            <person name="Egas C."/>
            <person name="Da Costa M.S."/>
        </authorList>
    </citation>
    <scope>NUCLEOTIDE SEQUENCE [LARGE SCALE GENOMIC DNA]</scope>
    <source>
        <strain evidence="3 4">SPSPC-11</strain>
    </source>
</reference>
<dbReference type="InterPro" id="IPR003660">
    <property type="entry name" value="HAMP_dom"/>
</dbReference>
<dbReference type="SMART" id="SM00065">
    <property type="entry name" value="GAF"/>
    <property type="match status" value="1"/>
</dbReference>
<dbReference type="Proteomes" id="UP000233387">
    <property type="component" value="Unassembled WGS sequence"/>
</dbReference>
<dbReference type="SMART" id="SM00304">
    <property type="entry name" value="HAMP"/>
    <property type="match status" value="1"/>
</dbReference>
<evidence type="ECO:0000256" key="1">
    <source>
        <dbReference type="SAM" id="Phobius"/>
    </source>
</evidence>
<name>A0A2N3IJB4_9BACT</name>
<keyword evidence="1" id="KW-1133">Transmembrane helix</keyword>
<dbReference type="Pfam" id="PF13185">
    <property type="entry name" value="GAF_2"/>
    <property type="match status" value="1"/>
</dbReference>
<keyword evidence="4" id="KW-1185">Reference proteome</keyword>
<comment type="caution">
    <text evidence="3">The sequence shown here is derived from an EMBL/GenBank/DDBJ whole genome shotgun (WGS) entry which is preliminary data.</text>
</comment>
<feature type="domain" description="HAMP" evidence="2">
    <location>
        <begin position="206"/>
        <end position="258"/>
    </location>
</feature>
<feature type="transmembrane region" description="Helical" evidence="1">
    <location>
        <begin position="184"/>
        <end position="204"/>
    </location>
</feature>
<accession>A0A2N3IJB4</accession>
<protein>
    <submittedName>
        <fullName evidence="3">GAF domain</fullName>
    </submittedName>
</protein>
<dbReference type="Pfam" id="PF00672">
    <property type="entry name" value="HAMP"/>
    <property type="match status" value="1"/>
</dbReference>
<dbReference type="EMBL" id="NKXO01000007">
    <property type="protein sequence ID" value="PKQ70361.1"/>
    <property type="molecule type" value="Genomic_DNA"/>
</dbReference>
<feature type="transmembrane region" description="Helical" evidence="1">
    <location>
        <begin position="9"/>
        <end position="29"/>
    </location>
</feature>
<dbReference type="InterPro" id="IPR003018">
    <property type="entry name" value="GAF"/>
</dbReference>
<dbReference type="RefSeq" id="WP_101357849.1">
    <property type="nucleotide sequence ID" value="NZ_NKXO01000007.1"/>
</dbReference>
<dbReference type="SUPFAM" id="SSF158472">
    <property type="entry name" value="HAMP domain-like"/>
    <property type="match status" value="1"/>
</dbReference>
<evidence type="ECO:0000313" key="4">
    <source>
        <dbReference type="Proteomes" id="UP000233387"/>
    </source>
</evidence>
<dbReference type="GO" id="GO:0007165">
    <property type="term" value="P:signal transduction"/>
    <property type="evidence" value="ECO:0007669"/>
    <property type="project" value="InterPro"/>
</dbReference>
<dbReference type="GO" id="GO:0016020">
    <property type="term" value="C:membrane"/>
    <property type="evidence" value="ECO:0007669"/>
    <property type="project" value="InterPro"/>
</dbReference>
<keyword evidence="1" id="KW-0812">Transmembrane</keyword>
<dbReference type="Gene3D" id="3.30.450.40">
    <property type="match status" value="1"/>
</dbReference>
<proteinExistence type="predicted"/>
<dbReference type="InterPro" id="IPR029016">
    <property type="entry name" value="GAF-like_dom_sf"/>
</dbReference>
<dbReference type="OrthoDB" id="1109395at2"/>
<sequence>MLKNIKIRYIAYFFGAVLLLLALINYLVVSTFAIKPQQTQIIGYTLQIREIANQMKLTLSILSNLEFYNEKLADDIRRLEAAYSIRFAVLENGGQVEHNNQKLNIPKPDEKTKIILQKIRTQWQGYSKDVTLISDKLTGGKSTDTLKLDQQFVAEKYALFVNAHDQLTAIYQEGLETQYNQLQWAFIILGLLNFLTVAGIYYVVRNLILVPIHVISQSSRQLARGNLAEKIPYDARNEIGYIARNINELADILQSATEFSRQIGQGNLNVEYKGDLSILENKESIVSALELMRNQLREVAQREYQDRWTSEGVAQFSELLRNLDYRQIDEMCYEVIKFAVTYIQAHQGILFVLNDDIPNINEHFLEPKAAFAANKRKIFKERLKIGETLIGQAFADKETIFLDQVPDTYEKIMSALGNSTPRNVLIVPIIYQEQAVGVMEILSLGEIPPYRVRFAERLAEIFASALSNAKTYEKSQKLFVESQEVEKRTARRG</sequence>
<dbReference type="PROSITE" id="PS50885">
    <property type="entry name" value="HAMP"/>
    <property type="match status" value="1"/>
</dbReference>